<feature type="repeat" description="HEAT" evidence="8">
    <location>
        <begin position="848"/>
        <end position="886"/>
    </location>
</feature>
<dbReference type="AlphaFoldDB" id="A0ABD0LI08"/>
<dbReference type="Pfam" id="PF25780">
    <property type="entry name" value="TPR_IPO5"/>
    <property type="match status" value="1"/>
</dbReference>
<proteinExistence type="predicted"/>
<evidence type="ECO:0000313" key="11">
    <source>
        <dbReference type="Proteomes" id="UP001519460"/>
    </source>
</evidence>
<keyword evidence="11" id="KW-1185">Reference proteome</keyword>
<dbReference type="Pfam" id="PF03810">
    <property type="entry name" value="IBN_N"/>
    <property type="match status" value="1"/>
</dbReference>
<evidence type="ECO:0000313" key="10">
    <source>
        <dbReference type="EMBL" id="KAK7498967.1"/>
    </source>
</evidence>
<dbReference type="InterPro" id="IPR001494">
    <property type="entry name" value="Importin-beta_N"/>
</dbReference>
<evidence type="ECO:0000256" key="2">
    <source>
        <dbReference type="ARBA" id="ARBA00004496"/>
    </source>
</evidence>
<evidence type="ECO:0000256" key="7">
    <source>
        <dbReference type="ARBA" id="ARBA00023242"/>
    </source>
</evidence>
<accession>A0ABD0LI08</accession>
<evidence type="ECO:0000256" key="6">
    <source>
        <dbReference type="ARBA" id="ARBA00022927"/>
    </source>
</evidence>
<dbReference type="InterPro" id="IPR016024">
    <property type="entry name" value="ARM-type_fold"/>
</dbReference>
<evidence type="ECO:0000256" key="8">
    <source>
        <dbReference type="PROSITE-ProRule" id="PRU00103"/>
    </source>
</evidence>
<evidence type="ECO:0000256" key="3">
    <source>
        <dbReference type="ARBA" id="ARBA00022448"/>
    </source>
</evidence>
<protein>
    <recommendedName>
        <fullName evidence="9">Importin N-terminal domain-containing protein</fullName>
    </recommendedName>
</protein>
<keyword evidence="5" id="KW-0677">Repeat</keyword>
<dbReference type="InterPro" id="IPR034085">
    <property type="entry name" value="TOG"/>
</dbReference>
<dbReference type="PROSITE" id="PS50077">
    <property type="entry name" value="HEAT_REPEAT"/>
    <property type="match status" value="2"/>
</dbReference>
<evidence type="ECO:0000256" key="5">
    <source>
        <dbReference type="ARBA" id="ARBA00022737"/>
    </source>
</evidence>
<dbReference type="EMBL" id="JACVVK020000047">
    <property type="protein sequence ID" value="KAK7498967.1"/>
    <property type="molecule type" value="Genomic_DNA"/>
</dbReference>
<feature type="domain" description="Importin N-terminal" evidence="9">
    <location>
        <begin position="23"/>
        <end position="91"/>
    </location>
</feature>
<dbReference type="Gene3D" id="1.25.10.10">
    <property type="entry name" value="Leucine-rich Repeat Variant"/>
    <property type="match status" value="1"/>
</dbReference>
<comment type="subcellular location">
    <subcellularLocation>
        <location evidence="2">Cytoplasm</location>
    </subcellularLocation>
    <subcellularLocation>
        <location evidence="1">Nucleus</location>
    </subcellularLocation>
</comment>
<keyword evidence="7" id="KW-0539">Nucleus</keyword>
<dbReference type="SMART" id="SM00913">
    <property type="entry name" value="IBN_N"/>
    <property type="match status" value="1"/>
</dbReference>
<keyword evidence="6" id="KW-0653">Protein transport</keyword>
<keyword evidence="3" id="KW-0813">Transport</keyword>
<evidence type="ECO:0000256" key="4">
    <source>
        <dbReference type="ARBA" id="ARBA00022490"/>
    </source>
</evidence>
<name>A0ABD0LI08_9CAEN</name>
<dbReference type="GO" id="GO:0015031">
    <property type="term" value="P:protein transport"/>
    <property type="evidence" value="ECO:0007669"/>
    <property type="project" value="UniProtKB-KW"/>
</dbReference>
<dbReference type="PANTHER" id="PTHR10527">
    <property type="entry name" value="IMPORTIN BETA"/>
    <property type="match status" value="1"/>
</dbReference>
<gene>
    <name evidence="10" type="ORF">BaRGS_00009776</name>
</gene>
<feature type="repeat" description="HEAT" evidence="8">
    <location>
        <begin position="387"/>
        <end position="425"/>
    </location>
</feature>
<dbReference type="SUPFAM" id="SSF48371">
    <property type="entry name" value="ARM repeat"/>
    <property type="match status" value="2"/>
</dbReference>
<comment type="caution">
    <text evidence="10">The sequence shown here is derived from an EMBL/GenBank/DDBJ whole genome shotgun (WGS) entry which is preliminary data.</text>
</comment>
<dbReference type="InterPro" id="IPR021133">
    <property type="entry name" value="HEAT_type_2"/>
</dbReference>
<dbReference type="Proteomes" id="UP001519460">
    <property type="component" value="Unassembled WGS sequence"/>
</dbReference>
<evidence type="ECO:0000259" key="9">
    <source>
        <dbReference type="PROSITE" id="PS50166"/>
    </source>
</evidence>
<dbReference type="InterPro" id="IPR057672">
    <property type="entry name" value="TPR_IPO4/5"/>
</dbReference>
<dbReference type="Pfam" id="PF13513">
    <property type="entry name" value="HEAT_EZ"/>
    <property type="match status" value="1"/>
</dbReference>
<dbReference type="InterPro" id="IPR011989">
    <property type="entry name" value="ARM-like"/>
</dbReference>
<dbReference type="SMART" id="SM01349">
    <property type="entry name" value="TOG"/>
    <property type="match status" value="1"/>
</dbReference>
<sequence length="1039" mass="115276">MAAPLEAILAGLLVPDNDVIQENTGKLKEAFKDPATLPALCHILGTSENPQVRQLAAVLIRRKIQKSKQWNSLQQDVRQGIRDNILQLLLQEPERGVRSSIASLVGTVAKHDLPSNAWPKLFEFLLTYTKSQDPNQCELGMFVLYTVAQMATEQLKPHLTSMLQLLGEKLNDTQNHMVPFYAIKTMSELVFFVGDAESKLVQGSLSRVLSVIQQLAGVDEEKACEALELFDELLETEVGMIVPHLKPFLQFCLQVAGHAEHTDELRVKAMSFIASLTRLKKKTILKNHLVEPILHVLLPIMCSDEEEEEEEPDAEAESHTPPQYALQVLDTLALHLPPEKLIPKLMPMVEKCLASEKPAERRAGYLAMAVIVEGCADYVINKLMNAMLQSVCRGLNDPEPMVRNAALFALGQFSEHLQPDITKYTSELLPLLFQYLGKATQEADKNPRGLTKSYYALEMFIENLNQEIMPYLPDLMNHLLSVLKTSSAVRPRELAISAIGAAATAAHEGMKPYFQEIIEHFRGYLVSGTDEDTKKLQVAAIDTLGVLARNIGKETFMPLATECVQLGLGLLENADDPDLRRCVYGLFAALSSLVKQDLKPYMEKIVHYLLLSLKSTEGVTAHYKDETEPVAIFNEEALRDEEDLEDSDEDEEDSEALKIEGISVENAYLEEKEDACCALGELAQHTSMAFMPYLETVYTEVLELVEYPAVGIKKAAIATLAQLCFCVHETYSNTPSGDAETALKTMLCVVVPKFLEITKTDSDRTVVMSAVDSLHEVLERLGGAVLQVTNATDAILQTMKDVFTHKVAYLLKRLKETSSTAEKSFAVGTLAEVIESIGDGTVAFVDALYPVFLRMVREEDDEVRSNAVFALGMLAANGGEKMHVRHPDILKLLIEMMQKEENGRVMDNMCAAICRMVWANGSNLPLDFVVPTVIKCLPLKEDFEENTTVFTCLLKLYSDSNPQVIPHIPELLQVVAQILGTSQAKPDTQKLLVQFVQNVKAKYGDNYEKVKAEMPAEMAGKLDHCLSIDINSIPAEGAA</sequence>
<keyword evidence="4" id="KW-0963">Cytoplasm</keyword>
<dbReference type="InterPro" id="IPR040122">
    <property type="entry name" value="Importin_beta"/>
</dbReference>
<evidence type="ECO:0000256" key="1">
    <source>
        <dbReference type="ARBA" id="ARBA00004123"/>
    </source>
</evidence>
<reference evidence="10 11" key="1">
    <citation type="journal article" date="2023" name="Sci. Data">
        <title>Genome assembly of the Korean intertidal mud-creeper Batillaria attramentaria.</title>
        <authorList>
            <person name="Patra A.K."/>
            <person name="Ho P.T."/>
            <person name="Jun S."/>
            <person name="Lee S.J."/>
            <person name="Kim Y."/>
            <person name="Won Y.J."/>
        </authorList>
    </citation>
    <scope>NUCLEOTIDE SEQUENCE [LARGE SCALE GENOMIC DNA]</scope>
    <source>
        <strain evidence="10">Wonlab-2016</strain>
    </source>
</reference>
<organism evidence="10 11">
    <name type="scientific">Batillaria attramentaria</name>
    <dbReference type="NCBI Taxonomy" id="370345"/>
    <lineage>
        <taxon>Eukaryota</taxon>
        <taxon>Metazoa</taxon>
        <taxon>Spiralia</taxon>
        <taxon>Lophotrochozoa</taxon>
        <taxon>Mollusca</taxon>
        <taxon>Gastropoda</taxon>
        <taxon>Caenogastropoda</taxon>
        <taxon>Sorbeoconcha</taxon>
        <taxon>Cerithioidea</taxon>
        <taxon>Batillariidae</taxon>
        <taxon>Batillaria</taxon>
    </lineage>
</organism>
<dbReference type="PROSITE" id="PS50166">
    <property type="entry name" value="IMPORTIN_B_NT"/>
    <property type="match status" value="1"/>
</dbReference>
<dbReference type="GO" id="GO:0005737">
    <property type="term" value="C:cytoplasm"/>
    <property type="evidence" value="ECO:0007669"/>
    <property type="project" value="UniProtKB-SubCell"/>
</dbReference>